<name>A0A8H4WQK9_9HYPO</name>
<organism evidence="1 2">
    <name type="scientific">Fusarium sarcochroum</name>
    <dbReference type="NCBI Taxonomy" id="1208366"/>
    <lineage>
        <taxon>Eukaryota</taxon>
        <taxon>Fungi</taxon>
        <taxon>Dikarya</taxon>
        <taxon>Ascomycota</taxon>
        <taxon>Pezizomycotina</taxon>
        <taxon>Sordariomycetes</taxon>
        <taxon>Hypocreomycetidae</taxon>
        <taxon>Hypocreales</taxon>
        <taxon>Nectriaceae</taxon>
        <taxon>Fusarium</taxon>
        <taxon>Fusarium lateritium species complex</taxon>
    </lineage>
</organism>
<dbReference type="OrthoDB" id="6612291at2759"/>
<comment type="caution">
    <text evidence="1">The sequence shown here is derived from an EMBL/GenBank/DDBJ whole genome shotgun (WGS) entry which is preliminary data.</text>
</comment>
<evidence type="ECO:0000313" key="2">
    <source>
        <dbReference type="Proteomes" id="UP000622797"/>
    </source>
</evidence>
<reference evidence="1" key="2">
    <citation type="submission" date="2020-05" db="EMBL/GenBank/DDBJ databases">
        <authorList>
            <person name="Kim H.-S."/>
            <person name="Proctor R.H."/>
            <person name="Brown D.W."/>
        </authorList>
    </citation>
    <scope>NUCLEOTIDE SEQUENCE</scope>
    <source>
        <strain evidence="1">NRRL 20472</strain>
    </source>
</reference>
<reference evidence="1" key="1">
    <citation type="journal article" date="2020" name="BMC Genomics">
        <title>Correction to: Identification and distribution of gene clusters required for synthesis of sphingolipid metabolism inhibitors in diverse species of the filamentous fungus Fusarium.</title>
        <authorList>
            <person name="Kim H.S."/>
            <person name="Lohmar J.M."/>
            <person name="Busman M."/>
            <person name="Brown D.W."/>
            <person name="Naumann T.A."/>
            <person name="Divon H.H."/>
            <person name="Lysoe E."/>
            <person name="Uhlig S."/>
            <person name="Proctor R.H."/>
        </authorList>
    </citation>
    <scope>NUCLEOTIDE SEQUENCE</scope>
    <source>
        <strain evidence="1">NRRL 20472</strain>
    </source>
</reference>
<protein>
    <submittedName>
        <fullName evidence="1">Uncharacterized protein</fullName>
    </submittedName>
</protein>
<evidence type="ECO:0000313" key="1">
    <source>
        <dbReference type="EMBL" id="KAF4946456.1"/>
    </source>
</evidence>
<proteinExistence type="predicted"/>
<dbReference type="AlphaFoldDB" id="A0A8H4WQK9"/>
<dbReference type="EMBL" id="JABEXW010001162">
    <property type="protein sequence ID" value="KAF4946456.1"/>
    <property type="molecule type" value="Genomic_DNA"/>
</dbReference>
<gene>
    <name evidence="1" type="ORF">FSARC_14185</name>
</gene>
<keyword evidence="2" id="KW-1185">Reference proteome</keyword>
<dbReference type="Proteomes" id="UP000622797">
    <property type="component" value="Unassembled WGS sequence"/>
</dbReference>
<sequence>MQGNSSLYQDLTDAICLLASLTRVAPTSHPVSNPIDTGSESLGCQETVDVDLSQDDPVDPEAGKLGDHFEADSEDDGLRRLKDVLVDRLAEILARFKSPPKLGNQDAKHVSSVILIEHTGNDSITFICAKNNGLDEQDKEDFLPKWKNLMEKASQSDASTADANFNDMTSLVIRQQRQRIDYYLNAIGQALKATQADGHDESFRDGTYNSVPGDSTVAGVPEWIDDHGLQYCFHHDDSPVPEANSAVACSLSDDSNIATQIDKVFSLAQQLSDRPVCSETSWNNDLECLMRNTLSLWRTNHGQVALSSHIRRYFKMRCAQGKVFHDSVLFLARMFYSVEVFLEAARKIKGSRSINYITVPYHVQPEGDCVKHADSVLKVLERLGFPVQLIPRRTLTRIERNLPILLKQNRHAQHIHAELQALYHLNIHFPDEL</sequence>
<accession>A0A8H4WQK9</accession>